<dbReference type="SUPFAM" id="SSF55383">
    <property type="entry name" value="Copper amine oxidase, domain N"/>
    <property type="match status" value="1"/>
</dbReference>
<dbReference type="GO" id="GO:0005975">
    <property type="term" value="P:carbohydrate metabolic process"/>
    <property type="evidence" value="ECO:0007669"/>
    <property type="project" value="InterPro"/>
</dbReference>
<accession>A0A9D1FEW8</accession>
<proteinExistence type="predicted"/>
<comment type="caution">
    <text evidence="3">The sequence shown here is derived from an EMBL/GenBank/DDBJ whole genome shotgun (WGS) entry which is preliminary data.</text>
</comment>
<feature type="signal peptide" evidence="1">
    <location>
        <begin position="1"/>
        <end position="26"/>
    </location>
</feature>
<feature type="domain" description="NodB homology" evidence="2">
    <location>
        <begin position="189"/>
        <end position="241"/>
    </location>
</feature>
<dbReference type="InterPro" id="IPR002509">
    <property type="entry name" value="NODB_dom"/>
</dbReference>
<dbReference type="Proteomes" id="UP000824001">
    <property type="component" value="Unassembled WGS sequence"/>
</dbReference>
<evidence type="ECO:0000313" key="3">
    <source>
        <dbReference type="EMBL" id="HIS67698.1"/>
    </source>
</evidence>
<sequence>MKKTAKRALALLLIFALALLPGAALASGGTVCFIAVNDDLLPLSSQAVSVGGQYYVPAGVFAQFRIYSSWHESASTAELTSASRQMFFNLSTGETWDSSDRYYSTSAVMRGSTVYVPLDFVCRQFGLSWSYIRGSGYGDVCRITDGGAALSDALFLRAAQPLMASRYAEYTGSSLPTGGNEGDVSSAESVVFLSFRGLPSMEALDSLDAYGVKAAFFLSAREIEASPDVVRRLAGSGHNVGALCSADPAGDFTAFSDALWSAAHMTSVLAASSSREYDAACSAWCDENGLVFCGYTVDGVRSGAGISSAALGELLRGERAPIMYLRLECCRLTYSNLPAIISLLRDGSVILAACETSEP</sequence>
<dbReference type="Gene3D" id="3.20.20.370">
    <property type="entry name" value="Glycoside hydrolase/deacetylase"/>
    <property type="match status" value="1"/>
</dbReference>
<dbReference type="AlphaFoldDB" id="A0A9D1FEW8"/>
<dbReference type="SUPFAM" id="SSF88713">
    <property type="entry name" value="Glycoside hydrolase/deacetylase"/>
    <property type="match status" value="1"/>
</dbReference>
<name>A0A9D1FEW8_9FIRM</name>
<reference evidence="3" key="2">
    <citation type="journal article" date="2021" name="PeerJ">
        <title>Extensive microbial diversity within the chicken gut microbiome revealed by metagenomics and culture.</title>
        <authorList>
            <person name="Gilroy R."/>
            <person name="Ravi A."/>
            <person name="Getino M."/>
            <person name="Pursley I."/>
            <person name="Horton D.L."/>
            <person name="Alikhan N.F."/>
            <person name="Baker D."/>
            <person name="Gharbi K."/>
            <person name="Hall N."/>
            <person name="Watson M."/>
            <person name="Adriaenssens E.M."/>
            <person name="Foster-Nyarko E."/>
            <person name="Jarju S."/>
            <person name="Secka A."/>
            <person name="Antonio M."/>
            <person name="Oren A."/>
            <person name="Chaudhuri R.R."/>
            <person name="La Ragione R."/>
            <person name="Hildebrand F."/>
            <person name="Pallen M.J."/>
        </authorList>
    </citation>
    <scope>NUCLEOTIDE SEQUENCE</scope>
    <source>
        <strain evidence="3">ChiHjej10B9-9673</strain>
    </source>
</reference>
<dbReference type="InterPro" id="IPR011330">
    <property type="entry name" value="Glyco_hydro/deAcase_b/a-brl"/>
</dbReference>
<evidence type="ECO:0000313" key="4">
    <source>
        <dbReference type="Proteomes" id="UP000824001"/>
    </source>
</evidence>
<keyword evidence="1" id="KW-0732">Signal</keyword>
<reference evidence="3" key="1">
    <citation type="submission" date="2020-10" db="EMBL/GenBank/DDBJ databases">
        <authorList>
            <person name="Gilroy R."/>
        </authorList>
    </citation>
    <scope>NUCLEOTIDE SEQUENCE</scope>
    <source>
        <strain evidence="3">ChiHjej10B9-9673</strain>
    </source>
</reference>
<dbReference type="InterPro" id="IPR036582">
    <property type="entry name" value="Mao_N_sf"/>
</dbReference>
<gene>
    <name evidence="3" type="ORF">IAC18_09035</name>
</gene>
<protein>
    <submittedName>
        <fullName evidence="3">Polysaccharide deacetylase family protein</fullName>
    </submittedName>
</protein>
<dbReference type="EMBL" id="DVJK01000260">
    <property type="protein sequence ID" value="HIS67698.1"/>
    <property type="molecule type" value="Genomic_DNA"/>
</dbReference>
<evidence type="ECO:0000259" key="2">
    <source>
        <dbReference type="Pfam" id="PF01522"/>
    </source>
</evidence>
<dbReference type="GO" id="GO:0016810">
    <property type="term" value="F:hydrolase activity, acting on carbon-nitrogen (but not peptide) bonds"/>
    <property type="evidence" value="ECO:0007669"/>
    <property type="project" value="InterPro"/>
</dbReference>
<evidence type="ECO:0000256" key="1">
    <source>
        <dbReference type="SAM" id="SignalP"/>
    </source>
</evidence>
<feature type="chain" id="PRO_5038476099" evidence="1">
    <location>
        <begin position="27"/>
        <end position="359"/>
    </location>
</feature>
<organism evidence="3 4">
    <name type="scientific">Candidatus Scatomorpha merdipullorum</name>
    <dbReference type="NCBI Taxonomy" id="2840927"/>
    <lineage>
        <taxon>Bacteria</taxon>
        <taxon>Bacillati</taxon>
        <taxon>Bacillota</taxon>
        <taxon>Clostridia</taxon>
        <taxon>Eubacteriales</taxon>
        <taxon>Candidatus Scatomorpha</taxon>
    </lineage>
</organism>
<dbReference type="Pfam" id="PF01522">
    <property type="entry name" value="Polysacc_deac_1"/>
    <property type="match status" value="1"/>
</dbReference>